<dbReference type="CDD" id="cd17546">
    <property type="entry name" value="REC_hyHK_CKI1_RcsC-like"/>
    <property type="match status" value="1"/>
</dbReference>
<evidence type="ECO:0000256" key="2">
    <source>
        <dbReference type="ARBA" id="ARBA00023012"/>
    </source>
</evidence>
<evidence type="ECO:0000259" key="4">
    <source>
        <dbReference type="PROSITE" id="PS50110"/>
    </source>
</evidence>
<feature type="modified residue" description="4-aspartylphosphate" evidence="3">
    <location>
        <position position="447"/>
    </location>
</feature>
<evidence type="ECO:0000256" key="1">
    <source>
        <dbReference type="ARBA" id="ARBA00022553"/>
    </source>
</evidence>
<dbReference type="EMBL" id="JOKJ01000001">
    <property type="protein sequence ID" value="KEQ10909.1"/>
    <property type="molecule type" value="Genomic_DNA"/>
</dbReference>
<keyword evidence="1 3" id="KW-0597">Phosphoprotein</keyword>
<protein>
    <recommendedName>
        <fullName evidence="8">Chemotaxis protein CheY</fullName>
    </recommendedName>
</protein>
<dbReference type="InterPro" id="IPR035965">
    <property type="entry name" value="PAS-like_dom_sf"/>
</dbReference>
<evidence type="ECO:0008006" key="8">
    <source>
        <dbReference type="Google" id="ProtNLM"/>
    </source>
</evidence>
<dbReference type="PROSITE" id="PS50112">
    <property type="entry name" value="PAS"/>
    <property type="match status" value="1"/>
</dbReference>
<dbReference type="PROSITE" id="PS50110">
    <property type="entry name" value="RESPONSE_REGULATORY"/>
    <property type="match status" value="1"/>
</dbReference>
<dbReference type="RefSeq" id="WP_037161200.1">
    <property type="nucleotide sequence ID" value="NZ_CAJXID010000006.1"/>
</dbReference>
<dbReference type="AlphaFoldDB" id="A0A922P446"/>
<accession>A0A922P446</accession>
<feature type="domain" description="Response regulatory" evidence="4">
    <location>
        <begin position="398"/>
        <end position="518"/>
    </location>
</feature>
<dbReference type="InterPro" id="IPR011006">
    <property type="entry name" value="CheY-like_superfamily"/>
</dbReference>
<comment type="caution">
    <text evidence="6">The sequence shown here is derived from an EMBL/GenBank/DDBJ whole genome shotgun (WGS) entry which is preliminary data.</text>
</comment>
<evidence type="ECO:0000313" key="7">
    <source>
        <dbReference type="Proteomes" id="UP000052167"/>
    </source>
</evidence>
<dbReference type="SUPFAM" id="SSF55785">
    <property type="entry name" value="PYP-like sensor domain (PAS domain)"/>
    <property type="match status" value="1"/>
</dbReference>
<name>A0A922P446_9HYPH</name>
<dbReference type="InterPro" id="IPR000014">
    <property type="entry name" value="PAS"/>
</dbReference>
<dbReference type="GO" id="GO:0000160">
    <property type="term" value="P:phosphorelay signal transduction system"/>
    <property type="evidence" value="ECO:0007669"/>
    <property type="project" value="UniProtKB-KW"/>
</dbReference>
<keyword evidence="7" id="KW-1185">Reference proteome</keyword>
<reference evidence="6 7" key="1">
    <citation type="submission" date="2014-06" db="EMBL/GenBank/DDBJ databases">
        <title>Rhizobium pelagicum/R2-400B4.</title>
        <authorList>
            <person name="Kimes N.E."/>
            <person name="Lopez-Perez M."/>
        </authorList>
    </citation>
    <scope>NUCLEOTIDE SEQUENCE [LARGE SCALE GENOMIC DNA]</scope>
    <source>
        <strain evidence="6 7">R2-400B4</strain>
    </source>
</reference>
<proteinExistence type="predicted"/>
<sequence>MLLETVAEAVSATVLLYDRNDELVYANASDPTLVPVPEAFLAVGTRLRDLLDALYYAGGREFPGDGRQSQPMGRDDWIANKIASLWKERSELIEKRGDRWVRYQKRRLSNGYGVCVIQDISEQKKREDQLQAAAERIQVLEEVIDQLPFAVCLKNQDLVYVSANQAFGRFVGMPVDQILGRTPRQIFAPEVARRLEGIGHQIARNGIVVTVPERLSTAAGTEMDAVVRQFRIGKPGRYYIVTAIEDTCALQSHTGQATTGEAEVRQSAVDYKLAIQDIAGRRVLIATASQALSAAAVEALAELGADAAAVRDAHEMEKFLVAAGQARVAVDLVLLDSDLSGSCAAVAARFAVPAIVAEHDQLIGGLHAHVADIFSRCPATPVGGETQEVASAAESLVDVLVAEDNAVNQIVFSRILEGFGYRFKIAKDGEEAVALWRDLSPRLVLMDITLPGINGFEAARRIRDLEAGDIGPSPTPIIGVLPHPFDRDRDDCFASGMNDVILKPLSPEMLEAVFALYMPDHIALSA</sequence>
<gene>
    <name evidence="6" type="ORF">GV68_01120</name>
</gene>
<dbReference type="PANTHER" id="PTHR45339:SF1">
    <property type="entry name" value="HYBRID SIGNAL TRANSDUCTION HISTIDINE KINASE J"/>
    <property type="match status" value="1"/>
</dbReference>
<evidence type="ECO:0000259" key="5">
    <source>
        <dbReference type="PROSITE" id="PS50112"/>
    </source>
</evidence>
<dbReference type="SUPFAM" id="SSF52172">
    <property type="entry name" value="CheY-like"/>
    <property type="match status" value="1"/>
</dbReference>
<dbReference type="InterPro" id="IPR001789">
    <property type="entry name" value="Sig_transdc_resp-reg_receiver"/>
</dbReference>
<dbReference type="InterPro" id="IPR013656">
    <property type="entry name" value="PAS_4"/>
</dbReference>
<organism evidence="6 7">
    <name type="scientific">Pseudorhizobium pelagicum</name>
    <dbReference type="NCBI Taxonomy" id="1509405"/>
    <lineage>
        <taxon>Bacteria</taxon>
        <taxon>Pseudomonadati</taxon>
        <taxon>Pseudomonadota</taxon>
        <taxon>Alphaproteobacteria</taxon>
        <taxon>Hyphomicrobiales</taxon>
        <taxon>Rhizobiaceae</taxon>
        <taxon>Rhizobium/Agrobacterium group</taxon>
        <taxon>Pseudorhizobium</taxon>
    </lineage>
</organism>
<dbReference type="Gene3D" id="3.30.450.20">
    <property type="entry name" value="PAS domain"/>
    <property type="match status" value="2"/>
</dbReference>
<dbReference type="Pfam" id="PF08448">
    <property type="entry name" value="PAS_4"/>
    <property type="match status" value="1"/>
</dbReference>
<dbReference type="SMART" id="SM00091">
    <property type="entry name" value="PAS"/>
    <property type="match status" value="1"/>
</dbReference>
<dbReference type="NCBIfam" id="TIGR00229">
    <property type="entry name" value="sensory_box"/>
    <property type="match status" value="1"/>
</dbReference>
<dbReference type="PANTHER" id="PTHR45339">
    <property type="entry name" value="HYBRID SIGNAL TRANSDUCTION HISTIDINE KINASE J"/>
    <property type="match status" value="1"/>
</dbReference>
<dbReference type="Proteomes" id="UP000052167">
    <property type="component" value="Unassembled WGS sequence"/>
</dbReference>
<dbReference type="SMART" id="SM00448">
    <property type="entry name" value="REC"/>
    <property type="match status" value="1"/>
</dbReference>
<dbReference type="OrthoDB" id="8274118at2"/>
<feature type="domain" description="PAS" evidence="5">
    <location>
        <begin position="136"/>
        <end position="206"/>
    </location>
</feature>
<dbReference type="Gene3D" id="3.40.50.2300">
    <property type="match status" value="1"/>
</dbReference>
<evidence type="ECO:0000313" key="6">
    <source>
        <dbReference type="EMBL" id="KEQ10909.1"/>
    </source>
</evidence>
<keyword evidence="2" id="KW-0902">Two-component regulatory system</keyword>
<evidence type="ECO:0000256" key="3">
    <source>
        <dbReference type="PROSITE-ProRule" id="PRU00169"/>
    </source>
</evidence>
<dbReference type="Pfam" id="PF00072">
    <property type="entry name" value="Response_reg"/>
    <property type="match status" value="1"/>
</dbReference>